<dbReference type="GO" id="GO:0005829">
    <property type="term" value="C:cytosol"/>
    <property type="evidence" value="ECO:0007669"/>
    <property type="project" value="TreeGrafter"/>
</dbReference>
<evidence type="ECO:0000256" key="2">
    <source>
        <dbReference type="ARBA" id="ARBA00022801"/>
    </source>
</evidence>
<dbReference type="Pfam" id="PF03061">
    <property type="entry name" value="4HBT"/>
    <property type="match status" value="1"/>
</dbReference>
<dbReference type="STRING" id="505345.QV06_07945"/>
<dbReference type="NCBIfam" id="TIGR00369">
    <property type="entry name" value="unchar_dom_1"/>
    <property type="match status" value="1"/>
</dbReference>
<gene>
    <name evidence="4" type="ORF">QV06_07945</name>
</gene>
<protein>
    <recommendedName>
        <fullName evidence="3">Thioesterase domain-containing protein</fullName>
    </recommendedName>
</protein>
<dbReference type="PANTHER" id="PTHR43240:SF5">
    <property type="entry name" value="1,4-DIHYDROXY-2-NAPHTHOYL-COA THIOESTERASE 1"/>
    <property type="match status" value="1"/>
</dbReference>
<comment type="similarity">
    <text evidence="1">Belongs to the thioesterase PaaI family.</text>
</comment>
<keyword evidence="2" id="KW-0378">Hydrolase</keyword>
<feature type="domain" description="Thioesterase" evidence="3">
    <location>
        <begin position="51"/>
        <end position="129"/>
    </location>
</feature>
<accession>A0A1A7PQV9</accession>
<dbReference type="Gene3D" id="3.10.129.10">
    <property type="entry name" value="Hotdog Thioesterase"/>
    <property type="match status" value="1"/>
</dbReference>
<dbReference type="Proteomes" id="UP000092626">
    <property type="component" value="Unassembled WGS sequence"/>
</dbReference>
<evidence type="ECO:0000256" key="1">
    <source>
        <dbReference type="ARBA" id="ARBA00008324"/>
    </source>
</evidence>
<dbReference type="PATRIC" id="fig|505345.6.peg.1622"/>
<dbReference type="RefSeq" id="WP_065237670.1">
    <property type="nucleotide sequence ID" value="NZ_JTJR01000033.1"/>
</dbReference>
<evidence type="ECO:0000313" key="4">
    <source>
        <dbReference type="EMBL" id="OBX04136.1"/>
    </source>
</evidence>
<name>A0A1A7PQV9_9PAST</name>
<dbReference type="GO" id="GO:0061522">
    <property type="term" value="F:1,4-dihydroxy-2-naphthoyl-CoA thioesterase activity"/>
    <property type="evidence" value="ECO:0007669"/>
    <property type="project" value="TreeGrafter"/>
</dbReference>
<sequence>MEIWKKKFTLEDLNQANKNTAAKQLGIEFVAYGDDWMEAALTVDQRNCQPMGLLHGGSSALLAETVGSYAGFCACEENKGIVGVEINANHLRAMKLGERVTARATPLHIGRTLHVWQINISDSQQRLCCQSRLTLAVLDQNKE</sequence>
<dbReference type="AlphaFoldDB" id="A0A1A7PQV9"/>
<dbReference type="InterPro" id="IPR029069">
    <property type="entry name" value="HotDog_dom_sf"/>
</dbReference>
<evidence type="ECO:0000313" key="5">
    <source>
        <dbReference type="Proteomes" id="UP000092626"/>
    </source>
</evidence>
<proteinExistence type="inferred from homology"/>
<evidence type="ECO:0000259" key="3">
    <source>
        <dbReference type="Pfam" id="PF03061"/>
    </source>
</evidence>
<reference evidence="4 5" key="1">
    <citation type="submission" date="2014-11" db="EMBL/GenBank/DDBJ databases">
        <title>Pan-genome of Gallibacterium spp.</title>
        <authorList>
            <person name="Kudirkiene E."/>
            <person name="Bojesen A.M."/>
        </authorList>
    </citation>
    <scope>NUCLEOTIDE SEQUENCE [LARGE SCALE GENOMIC DNA]</scope>
    <source>
        <strain evidence="4 5">59/S3/89</strain>
    </source>
</reference>
<dbReference type="CDD" id="cd03443">
    <property type="entry name" value="PaaI_thioesterase"/>
    <property type="match status" value="1"/>
</dbReference>
<dbReference type="InterPro" id="IPR006683">
    <property type="entry name" value="Thioestr_dom"/>
</dbReference>
<dbReference type="PANTHER" id="PTHR43240">
    <property type="entry name" value="1,4-DIHYDROXY-2-NAPHTHOYL-COA THIOESTERASE 1"/>
    <property type="match status" value="1"/>
</dbReference>
<organism evidence="4 5">
    <name type="scientific">Gallibacterium genomosp. 3</name>
    <dbReference type="NCBI Taxonomy" id="505345"/>
    <lineage>
        <taxon>Bacteria</taxon>
        <taxon>Pseudomonadati</taxon>
        <taxon>Pseudomonadota</taxon>
        <taxon>Gammaproteobacteria</taxon>
        <taxon>Pasteurellales</taxon>
        <taxon>Pasteurellaceae</taxon>
        <taxon>Gallibacterium</taxon>
    </lineage>
</organism>
<dbReference type="InterPro" id="IPR003736">
    <property type="entry name" value="PAAI_dom"/>
</dbReference>
<dbReference type="EMBL" id="JTJR01000033">
    <property type="protein sequence ID" value="OBX04136.1"/>
    <property type="molecule type" value="Genomic_DNA"/>
</dbReference>
<comment type="caution">
    <text evidence="4">The sequence shown here is derived from an EMBL/GenBank/DDBJ whole genome shotgun (WGS) entry which is preliminary data.</text>
</comment>
<dbReference type="SUPFAM" id="SSF54637">
    <property type="entry name" value="Thioesterase/thiol ester dehydrase-isomerase"/>
    <property type="match status" value="1"/>
</dbReference>